<gene>
    <name evidence="3" type="ORF">QRX50_38600</name>
</gene>
<organism evidence="3 4">
    <name type="scientific">Amycolatopsis carbonis</name>
    <dbReference type="NCBI Taxonomy" id="715471"/>
    <lineage>
        <taxon>Bacteria</taxon>
        <taxon>Bacillati</taxon>
        <taxon>Actinomycetota</taxon>
        <taxon>Actinomycetes</taxon>
        <taxon>Pseudonocardiales</taxon>
        <taxon>Pseudonocardiaceae</taxon>
        <taxon>Amycolatopsis</taxon>
    </lineage>
</organism>
<dbReference type="EC" id="1.-.-.-" evidence="3"/>
<dbReference type="GO" id="GO:0010181">
    <property type="term" value="F:FMN binding"/>
    <property type="evidence" value="ECO:0007669"/>
    <property type="project" value="InterPro"/>
</dbReference>
<reference evidence="3 4" key="1">
    <citation type="submission" date="2023-06" db="EMBL/GenBank/DDBJ databases">
        <authorList>
            <person name="Oyuntsetseg B."/>
            <person name="Kim S.B."/>
        </authorList>
    </citation>
    <scope>NUCLEOTIDE SEQUENCE [LARGE SCALE GENOMIC DNA]</scope>
    <source>
        <strain evidence="3 4">2-15</strain>
    </source>
</reference>
<dbReference type="KEGG" id="acab:QRX50_38600"/>
<dbReference type="EMBL" id="CP127294">
    <property type="protein sequence ID" value="WIX77263.1"/>
    <property type="molecule type" value="Genomic_DNA"/>
</dbReference>
<accession>A0A9Y2IF72</accession>
<evidence type="ECO:0000256" key="1">
    <source>
        <dbReference type="ARBA" id="ARBA00023002"/>
    </source>
</evidence>
<dbReference type="PANTHER" id="PTHR30466:SF1">
    <property type="entry name" value="FMN REDUCTASE (NADH) RUTF"/>
    <property type="match status" value="1"/>
</dbReference>
<feature type="domain" description="Flavin reductase like" evidence="2">
    <location>
        <begin position="39"/>
        <end position="183"/>
    </location>
</feature>
<dbReference type="Gene3D" id="2.30.110.10">
    <property type="entry name" value="Electron Transport, Fmn-binding Protein, Chain A"/>
    <property type="match status" value="1"/>
</dbReference>
<protein>
    <submittedName>
        <fullName evidence="3">Flavin reductase family protein</fullName>
        <ecNumber evidence="3">1.-.-.-</ecNumber>
    </submittedName>
</protein>
<sequence>MTSSTPPSPGAALGSARSMSAPVHLAGYGVDADRFRGLAASLPTSVSVITTTAEDGSPIGMTSGTVCSLSCEPPLLLVCLGKASRTLQAIRDRGRFGVNVLDSNGSEISAHFASRVEDKFATTGWRRGRHGSPVLADAVVAFLECELYQVVDGGDHAIVVGLIMDGEHTDASPLVYFRRSYSGFGESGA</sequence>
<dbReference type="AlphaFoldDB" id="A0A9Y2IF72"/>
<dbReference type="SUPFAM" id="SSF50475">
    <property type="entry name" value="FMN-binding split barrel"/>
    <property type="match status" value="1"/>
</dbReference>
<proteinExistence type="predicted"/>
<evidence type="ECO:0000259" key="2">
    <source>
        <dbReference type="SMART" id="SM00903"/>
    </source>
</evidence>
<evidence type="ECO:0000313" key="3">
    <source>
        <dbReference type="EMBL" id="WIX77263.1"/>
    </source>
</evidence>
<dbReference type="InterPro" id="IPR012349">
    <property type="entry name" value="Split_barrel_FMN-bd"/>
</dbReference>
<dbReference type="GO" id="GO:0042602">
    <property type="term" value="F:riboflavin reductase (NADPH) activity"/>
    <property type="evidence" value="ECO:0007669"/>
    <property type="project" value="TreeGrafter"/>
</dbReference>
<keyword evidence="1 3" id="KW-0560">Oxidoreductase</keyword>
<evidence type="ECO:0000313" key="4">
    <source>
        <dbReference type="Proteomes" id="UP001236014"/>
    </source>
</evidence>
<dbReference type="Proteomes" id="UP001236014">
    <property type="component" value="Chromosome"/>
</dbReference>
<name>A0A9Y2IF72_9PSEU</name>
<dbReference type="RefSeq" id="WP_285968004.1">
    <property type="nucleotide sequence ID" value="NZ_CP127294.1"/>
</dbReference>
<dbReference type="PANTHER" id="PTHR30466">
    <property type="entry name" value="FLAVIN REDUCTASE"/>
    <property type="match status" value="1"/>
</dbReference>
<dbReference type="InterPro" id="IPR002563">
    <property type="entry name" value="Flavin_Rdtase-like_dom"/>
</dbReference>
<keyword evidence="4" id="KW-1185">Reference proteome</keyword>
<dbReference type="Pfam" id="PF01613">
    <property type="entry name" value="Flavin_Reduct"/>
    <property type="match status" value="1"/>
</dbReference>
<dbReference type="SMART" id="SM00903">
    <property type="entry name" value="Flavin_Reduct"/>
    <property type="match status" value="1"/>
</dbReference>
<dbReference type="InterPro" id="IPR050268">
    <property type="entry name" value="NADH-dep_flavin_reductase"/>
</dbReference>